<dbReference type="AlphaFoldDB" id="A0A6D2IKU1"/>
<evidence type="ECO:0000256" key="1">
    <source>
        <dbReference type="SAM" id="MobiDB-lite"/>
    </source>
</evidence>
<dbReference type="GO" id="GO:0016192">
    <property type="term" value="P:vesicle-mediated transport"/>
    <property type="evidence" value="ECO:0007669"/>
    <property type="project" value="InterPro"/>
</dbReference>
<keyword evidence="4" id="KW-1185">Reference proteome</keyword>
<name>A0A6D2IKU1_9BRAS</name>
<sequence length="248" mass="27473">MGKVDGELDDLELPPELDTPKVSANARSSLCHTNSEYALAAIAICVLCLHLLWFHLPLSVDGTSLPVPTSVACQLLFMILSARREAQIWLQSHNSGKFTEALRLFLSILQTIPLVVVESRREVDEVKDCTSPTARSAECNGSCYKAKNLATADKFARRLLETSPVESQAKMARQVIQAAEQDRKTFRVLTAPLVLYQARKETSARSVILQSLAQTHRFAMLSVSSPVNNSDSVSLMIFCCPLHQWTEE</sequence>
<dbReference type="InterPro" id="IPR010714">
    <property type="entry name" value="Coatomer_asu_C"/>
</dbReference>
<proteinExistence type="predicted"/>
<dbReference type="GO" id="GO:0030126">
    <property type="term" value="C:COPI vesicle coat"/>
    <property type="evidence" value="ECO:0007669"/>
    <property type="project" value="InterPro"/>
</dbReference>
<dbReference type="GO" id="GO:0005198">
    <property type="term" value="F:structural molecule activity"/>
    <property type="evidence" value="ECO:0007669"/>
    <property type="project" value="InterPro"/>
</dbReference>
<feature type="domain" description="Coatomer alpha subunit C-terminal" evidence="2">
    <location>
        <begin position="141"/>
        <end position="184"/>
    </location>
</feature>
<dbReference type="OrthoDB" id="10261470at2759"/>
<dbReference type="Pfam" id="PF06957">
    <property type="entry name" value="COPI_C"/>
    <property type="match status" value="2"/>
</dbReference>
<dbReference type="EMBL" id="CACVBM020001066">
    <property type="protein sequence ID" value="CAA7028286.1"/>
    <property type="molecule type" value="Genomic_DNA"/>
</dbReference>
<feature type="domain" description="Coatomer alpha subunit C-terminal" evidence="2">
    <location>
        <begin position="87"/>
        <end position="128"/>
    </location>
</feature>
<organism evidence="3 4">
    <name type="scientific">Microthlaspi erraticum</name>
    <dbReference type="NCBI Taxonomy" id="1685480"/>
    <lineage>
        <taxon>Eukaryota</taxon>
        <taxon>Viridiplantae</taxon>
        <taxon>Streptophyta</taxon>
        <taxon>Embryophyta</taxon>
        <taxon>Tracheophyta</taxon>
        <taxon>Spermatophyta</taxon>
        <taxon>Magnoliopsida</taxon>
        <taxon>eudicotyledons</taxon>
        <taxon>Gunneridae</taxon>
        <taxon>Pentapetalae</taxon>
        <taxon>rosids</taxon>
        <taxon>malvids</taxon>
        <taxon>Brassicales</taxon>
        <taxon>Brassicaceae</taxon>
        <taxon>Coluteocarpeae</taxon>
        <taxon>Microthlaspi</taxon>
    </lineage>
</organism>
<reference evidence="3" key="1">
    <citation type="submission" date="2020-01" db="EMBL/GenBank/DDBJ databases">
        <authorList>
            <person name="Mishra B."/>
        </authorList>
    </citation>
    <scope>NUCLEOTIDE SEQUENCE [LARGE SCALE GENOMIC DNA]</scope>
</reference>
<comment type="caution">
    <text evidence="3">The sequence shown here is derived from an EMBL/GenBank/DDBJ whole genome shotgun (WGS) entry which is preliminary data.</text>
</comment>
<evidence type="ECO:0000259" key="2">
    <source>
        <dbReference type="Pfam" id="PF06957"/>
    </source>
</evidence>
<gene>
    <name evidence="3" type="ORF">MERR_LOCUS15521</name>
</gene>
<evidence type="ECO:0000313" key="4">
    <source>
        <dbReference type="Proteomes" id="UP000467841"/>
    </source>
</evidence>
<dbReference type="Proteomes" id="UP000467841">
    <property type="component" value="Unassembled WGS sequence"/>
</dbReference>
<accession>A0A6D2IKU1</accession>
<protein>
    <recommendedName>
        <fullName evidence="2">Coatomer alpha subunit C-terminal domain-containing protein</fullName>
    </recommendedName>
</protein>
<dbReference type="GO" id="GO:0006886">
    <property type="term" value="P:intracellular protein transport"/>
    <property type="evidence" value="ECO:0007669"/>
    <property type="project" value="InterPro"/>
</dbReference>
<feature type="region of interest" description="Disordered" evidence="1">
    <location>
        <begin position="1"/>
        <end position="20"/>
    </location>
</feature>
<evidence type="ECO:0000313" key="3">
    <source>
        <dbReference type="EMBL" id="CAA7028286.1"/>
    </source>
</evidence>